<evidence type="ECO:0000256" key="1">
    <source>
        <dbReference type="SAM" id="MobiDB-lite"/>
    </source>
</evidence>
<sequence length="74" mass="8193">MLFDIDCPVAACLNNGEDWYFRPSKLSLSCSSGERPHLWAMSSLAQARRSRPSENSRNLQGSLLTVSPKLEPVA</sequence>
<dbReference type="EMBL" id="CP039348">
    <property type="protein sequence ID" value="QCD89223.1"/>
    <property type="molecule type" value="Genomic_DNA"/>
</dbReference>
<feature type="compositionally biased region" description="Polar residues" evidence="1">
    <location>
        <begin position="53"/>
        <end position="65"/>
    </location>
</feature>
<organism evidence="2 3">
    <name type="scientific">Vigna unguiculata</name>
    <name type="common">Cowpea</name>
    <dbReference type="NCBI Taxonomy" id="3917"/>
    <lineage>
        <taxon>Eukaryota</taxon>
        <taxon>Viridiplantae</taxon>
        <taxon>Streptophyta</taxon>
        <taxon>Embryophyta</taxon>
        <taxon>Tracheophyta</taxon>
        <taxon>Spermatophyta</taxon>
        <taxon>Magnoliopsida</taxon>
        <taxon>eudicotyledons</taxon>
        <taxon>Gunneridae</taxon>
        <taxon>Pentapetalae</taxon>
        <taxon>rosids</taxon>
        <taxon>fabids</taxon>
        <taxon>Fabales</taxon>
        <taxon>Fabaceae</taxon>
        <taxon>Papilionoideae</taxon>
        <taxon>50 kb inversion clade</taxon>
        <taxon>NPAAA clade</taxon>
        <taxon>indigoferoid/millettioid clade</taxon>
        <taxon>Phaseoleae</taxon>
        <taxon>Vigna</taxon>
    </lineage>
</organism>
<proteinExistence type="predicted"/>
<protein>
    <submittedName>
        <fullName evidence="2">Uncharacterized protein</fullName>
    </submittedName>
</protein>
<name>A0A4D6LL44_VIGUN</name>
<accession>A0A4D6LL44</accession>
<keyword evidence="3" id="KW-1185">Reference proteome</keyword>
<dbReference type="Proteomes" id="UP000501690">
    <property type="component" value="Linkage Group LG4"/>
</dbReference>
<feature type="region of interest" description="Disordered" evidence="1">
    <location>
        <begin position="49"/>
        <end position="74"/>
    </location>
</feature>
<evidence type="ECO:0000313" key="3">
    <source>
        <dbReference type="Proteomes" id="UP000501690"/>
    </source>
</evidence>
<evidence type="ECO:0000313" key="2">
    <source>
        <dbReference type="EMBL" id="QCD89223.1"/>
    </source>
</evidence>
<reference evidence="2 3" key="1">
    <citation type="submission" date="2019-04" db="EMBL/GenBank/DDBJ databases">
        <title>An improved genome assembly and genetic linkage map for asparagus bean, Vigna unguiculata ssp. sesquipedialis.</title>
        <authorList>
            <person name="Xia Q."/>
            <person name="Zhang R."/>
            <person name="Dong Y."/>
        </authorList>
    </citation>
    <scope>NUCLEOTIDE SEQUENCE [LARGE SCALE GENOMIC DNA]</scope>
    <source>
        <tissue evidence="2">Leaf</tissue>
    </source>
</reference>
<dbReference type="AlphaFoldDB" id="A0A4D6LL44"/>
<gene>
    <name evidence="2" type="ORF">DEO72_LG4g164</name>
</gene>